<evidence type="ECO:0000313" key="5">
    <source>
        <dbReference type="Proteomes" id="UP000579250"/>
    </source>
</evidence>
<accession>A0A846Z2H3</accession>
<feature type="region of interest" description="Disordered" evidence="2">
    <location>
        <begin position="439"/>
        <end position="469"/>
    </location>
</feature>
<sequence length="469" mass="52068">MKILHAADLHIDSPLRGLSLYEGAPEEDLRLATRRALENLVRLAIELPADAVLLAGDVYDGDWKDYQTGLYFSRQMARLGRAGIPVYMVSGNHDAQNRTMRSLRLPDNVHVFATREPETVRDEKAGLVVHGQGFAEWDLTDNLAAGYPPRDGGLFNVGLLHTGLEGGHHEHKRYAPCTIADLEARDYDYWALGHVHTQQIVRRQPWIVYPGNIQGRHAREPGPKGCIVVTVDGDLRVQSVDHHDLDSTARWARLDVDVTGLDDTDQVLSRVQQRFQEIPEERLTAVRVTLKGRTSAHAALWRHRERMLNELRAAAGHHPNLWLEKVKVRTSSEDGGRCPPGWRTSPPRRMTTVDPLDSERLRPPMPNTRRRRSPVPGAVLAACMAGAAACRPHLTGQRLGGGEVGAGGDGHLQARGDLPWVIAPTRPMWAGGSYPWRKMAPSDEDSSAGRSWPTPHRLVVPGTRARPST</sequence>
<dbReference type="InterPro" id="IPR041796">
    <property type="entry name" value="Mre11_N"/>
</dbReference>
<reference evidence="4 5" key="1">
    <citation type="submission" date="2020-04" db="EMBL/GenBank/DDBJ databases">
        <title>MicrobeNet Type strains.</title>
        <authorList>
            <person name="Nicholson A.C."/>
        </authorList>
    </citation>
    <scope>NUCLEOTIDE SEQUENCE [LARGE SCALE GENOMIC DNA]</scope>
    <source>
        <strain evidence="4 5">ATCC BAA-277</strain>
    </source>
</reference>
<gene>
    <name evidence="4" type="ORF">HGB48_14800</name>
</gene>
<evidence type="ECO:0000259" key="3">
    <source>
        <dbReference type="Pfam" id="PF00149"/>
    </source>
</evidence>
<organism evidence="4 5">
    <name type="scientific">Actinomadura latina</name>
    <dbReference type="NCBI Taxonomy" id="163603"/>
    <lineage>
        <taxon>Bacteria</taxon>
        <taxon>Bacillati</taxon>
        <taxon>Actinomycetota</taxon>
        <taxon>Actinomycetes</taxon>
        <taxon>Streptosporangiales</taxon>
        <taxon>Thermomonosporaceae</taxon>
        <taxon>Actinomadura</taxon>
    </lineage>
</organism>
<dbReference type="Pfam" id="PF00149">
    <property type="entry name" value="Metallophos"/>
    <property type="match status" value="1"/>
</dbReference>
<keyword evidence="1" id="KW-0378">Hydrolase</keyword>
<dbReference type="Proteomes" id="UP000579250">
    <property type="component" value="Unassembled WGS sequence"/>
</dbReference>
<keyword evidence="4" id="KW-0540">Nuclease</keyword>
<feature type="domain" description="Calcineurin-like phosphoesterase" evidence="3">
    <location>
        <begin position="1"/>
        <end position="197"/>
    </location>
</feature>
<dbReference type="Gene3D" id="3.60.21.10">
    <property type="match status" value="1"/>
</dbReference>
<keyword evidence="5" id="KW-1185">Reference proteome</keyword>
<dbReference type="PANTHER" id="PTHR30337">
    <property type="entry name" value="COMPONENT OF ATP-DEPENDENT DSDNA EXONUCLEASE"/>
    <property type="match status" value="1"/>
</dbReference>
<dbReference type="SUPFAM" id="SSF56300">
    <property type="entry name" value="Metallo-dependent phosphatases"/>
    <property type="match status" value="1"/>
</dbReference>
<dbReference type="EMBL" id="JAAXPI010000016">
    <property type="protein sequence ID" value="NKZ05004.1"/>
    <property type="molecule type" value="Genomic_DNA"/>
</dbReference>
<feature type="region of interest" description="Disordered" evidence="2">
    <location>
        <begin position="332"/>
        <end position="373"/>
    </location>
</feature>
<dbReference type="GO" id="GO:0004527">
    <property type="term" value="F:exonuclease activity"/>
    <property type="evidence" value="ECO:0007669"/>
    <property type="project" value="UniProtKB-KW"/>
</dbReference>
<dbReference type="AlphaFoldDB" id="A0A846Z2H3"/>
<dbReference type="CDD" id="cd00840">
    <property type="entry name" value="MPP_Mre11_N"/>
    <property type="match status" value="1"/>
</dbReference>
<dbReference type="InterPro" id="IPR004843">
    <property type="entry name" value="Calcineurin-like_PHP"/>
</dbReference>
<dbReference type="InterPro" id="IPR029052">
    <property type="entry name" value="Metallo-depent_PP-like"/>
</dbReference>
<dbReference type="RefSeq" id="WP_067627627.1">
    <property type="nucleotide sequence ID" value="NZ_JAAXPI010000016.1"/>
</dbReference>
<protein>
    <submittedName>
        <fullName evidence="4">DNA repair exonuclease</fullName>
    </submittedName>
</protein>
<name>A0A846Z2H3_9ACTN</name>
<comment type="caution">
    <text evidence="4">The sequence shown here is derived from an EMBL/GenBank/DDBJ whole genome shotgun (WGS) entry which is preliminary data.</text>
</comment>
<evidence type="ECO:0000313" key="4">
    <source>
        <dbReference type="EMBL" id="NKZ05004.1"/>
    </source>
</evidence>
<evidence type="ECO:0000256" key="2">
    <source>
        <dbReference type="SAM" id="MobiDB-lite"/>
    </source>
</evidence>
<keyword evidence="4" id="KW-0269">Exonuclease</keyword>
<dbReference type="PANTHER" id="PTHR30337:SF7">
    <property type="entry name" value="PHOSPHOESTERASE"/>
    <property type="match status" value="1"/>
</dbReference>
<dbReference type="InterPro" id="IPR050535">
    <property type="entry name" value="DNA_Repair-Maintenance_Comp"/>
</dbReference>
<evidence type="ECO:0000256" key="1">
    <source>
        <dbReference type="ARBA" id="ARBA00022801"/>
    </source>
</evidence>
<proteinExistence type="predicted"/>